<proteinExistence type="predicted"/>
<feature type="region of interest" description="Disordered" evidence="1">
    <location>
        <begin position="1"/>
        <end position="249"/>
    </location>
</feature>
<evidence type="ECO:0000313" key="2">
    <source>
        <dbReference type="EMBL" id="KAB1269947.1"/>
    </source>
</evidence>
<comment type="caution">
    <text evidence="2">The sequence shown here is derived from an EMBL/GenBank/DDBJ whole genome shotgun (WGS) entry which is preliminary data.</text>
</comment>
<evidence type="ECO:0000313" key="3">
    <source>
        <dbReference type="Proteomes" id="UP000299084"/>
    </source>
</evidence>
<dbReference type="AlphaFoldDB" id="A0A5N4DFR3"/>
<feature type="region of interest" description="Disordered" evidence="1">
    <location>
        <begin position="374"/>
        <end position="406"/>
    </location>
</feature>
<sequence>MQPASPPHQARASGTFQTRRIFRGPGVAHEREAAGDPHHPTLLHAEAGASPAASPGLPEASPGLPEAVRCSPAAAQGLSSCAPRLRPRPAPAPPRLQPQPPPPSPPRRVAASLLHVTREQLRPESPGPRGEGRAPCPVKTTWPLPGRQRPPPQRAGPQGAGGPAGAPSLCQLRVGERDGAPPDSSGSGKQRRHVRARGGTSGPELSFERRVRAAEFRQGDKMVSSPSTHSPLPLAPTRFQPPTPSPSQQRALLDLWDRDCGGRSHRLLIDQPGEAWARALRQAGIYLLVQRAKPGEDWKFRAWAQAASLPVGPGRPQKELCEQARTGPTTTLLPAQPGPHTLVSRTTTFQRDTPSPSGPCSLVIPAGRLWRRSKDAEERSIQPLRGSEARRTVALSSACRQSPHCK</sequence>
<dbReference type="EMBL" id="JWIN03000012">
    <property type="protein sequence ID" value="KAB1269947.1"/>
    <property type="molecule type" value="Genomic_DNA"/>
</dbReference>
<feature type="compositionally biased region" description="Basic and acidic residues" evidence="1">
    <location>
        <begin position="28"/>
        <end position="39"/>
    </location>
</feature>
<protein>
    <submittedName>
        <fullName evidence="2">Uncharacterized protein</fullName>
    </submittedName>
</protein>
<feature type="compositionally biased region" description="Low complexity" evidence="1">
    <location>
        <begin position="42"/>
        <end position="63"/>
    </location>
</feature>
<keyword evidence="3" id="KW-1185">Reference proteome</keyword>
<organism evidence="2 3">
    <name type="scientific">Camelus dromedarius</name>
    <name type="common">Dromedary</name>
    <name type="synonym">Arabian camel</name>
    <dbReference type="NCBI Taxonomy" id="9838"/>
    <lineage>
        <taxon>Eukaryota</taxon>
        <taxon>Metazoa</taxon>
        <taxon>Chordata</taxon>
        <taxon>Craniata</taxon>
        <taxon>Vertebrata</taxon>
        <taxon>Euteleostomi</taxon>
        <taxon>Mammalia</taxon>
        <taxon>Eutheria</taxon>
        <taxon>Laurasiatheria</taxon>
        <taxon>Artiodactyla</taxon>
        <taxon>Tylopoda</taxon>
        <taxon>Camelidae</taxon>
        <taxon>Camelus</taxon>
    </lineage>
</organism>
<name>A0A5N4DFR3_CAMDR</name>
<feature type="compositionally biased region" description="Basic and acidic residues" evidence="1">
    <location>
        <begin position="206"/>
        <end position="220"/>
    </location>
</feature>
<feature type="compositionally biased region" description="Pro residues" evidence="1">
    <location>
        <begin position="88"/>
        <end position="106"/>
    </location>
</feature>
<gene>
    <name evidence="2" type="ORF">Cadr_000016629</name>
</gene>
<dbReference type="Proteomes" id="UP000299084">
    <property type="component" value="Unassembled WGS sequence"/>
</dbReference>
<reference evidence="2 3" key="1">
    <citation type="journal article" date="2019" name="Mol. Ecol. Resour.">
        <title>Improving Illumina assemblies with Hi-C and long reads: an example with the North African dromedary.</title>
        <authorList>
            <person name="Elbers J.P."/>
            <person name="Rogers M.F."/>
            <person name="Perelman P.L."/>
            <person name="Proskuryakova A.A."/>
            <person name="Serdyukova N.A."/>
            <person name="Johnson W.E."/>
            <person name="Horin P."/>
            <person name="Corander J."/>
            <person name="Murphy D."/>
            <person name="Burger P.A."/>
        </authorList>
    </citation>
    <scope>NUCLEOTIDE SEQUENCE [LARGE SCALE GENOMIC DNA]</scope>
    <source>
        <strain evidence="2">Drom800</strain>
        <tissue evidence="2">Blood</tissue>
    </source>
</reference>
<evidence type="ECO:0000256" key="1">
    <source>
        <dbReference type="SAM" id="MobiDB-lite"/>
    </source>
</evidence>
<accession>A0A5N4DFR3</accession>